<proteinExistence type="predicted"/>
<evidence type="ECO:0000313" key="2">
    <source>
        <dbReference type="EMBL" id="CAC5414023.1"/>
    </source>
</evidence>
<sequence length="196" mass="21799">MDGIQNDGVKEVVRYRQQFEEQQKDLKDTLVKHSACVVVVGIDRKIDAVVKLEVKVTGEAEERERFMCKQSKQIVTVMDMKEKASSSPDEGNQNNNGGGSKKKGNKKNKGGGSKKKGNKKNKGGGSKKTTNDCTYRGNPHVCSDYKNNNQERFYNELIVVIAPKQCDKLNLPNATCPTGTFNTQQTCTDIDYILNC</sequence>
<evidence type="ECO:0000313" key="3">
    <source>
        <dbReference type="Proteomes" id="UP000507470"/>
    </source>
</evidence>
<organism evidence="2 3">
    <name type="scientific">Mytilus coruscus</name>
    <name type="common">Sea mussel</name>
    <dbReference type="NCBI Taxonomy" id="42192"/>
    <lineage>
        <taxon>Eukaryota</taxon>
        <taxon>Metazoa</taxon>
        <taxon>Spiralia</taxon>
        <taxon>Lophotrochozoa</taxon>
        <taxon>Mollusca</taxon>
        <taxon>Bivalvia</taxon>
        <taxon>Autobranchia</taxon>
        <taxon>Pteriomorphia</taxon>
        <taxon>Mytilida</taxon>
        <taxon>Mytiloidea</taxon>
        <taxon>Mytilidae</taxon>
        <taxon>Mytilinae</taxon>
        <taxon>Mytilus</taxon>
    </lineage>
</organism>
<dbReference type="EMBL" id="CACVKT020008310">
    <property type="protein sequence ID" value="CAC5414023.1"/>
    <property type="molecule type" value="Genomic_DNA"/>
</dbReference>
<name>A0A6J8E1X5_MYTCO</name>
<evidence type="ECO:0000256" key="1">
    <source>
        <dbReference type="SAM" id="MobiDB-lite"/>
    </source>
</evidence>
<dbReference type="AlphaFoldDB" id="A0A6J8E1X5"/>
<feature type="region of interest" description="Disordered" evidence="1">
    <location>
        <begin position="79"/>
        <end position="132"/>
    </location>
</feature>
<reference evidence="2 3" key="1">
    <citation type="submission" date="2020-06" db="EMBL/GenBank/DDBJ databases">
        <authorList>
            <person name="Li R."/>
            <person name="Bekaert M."/>
        </authorList>
    </citation>
    <scope>NUCLEOTIDE SEQUENCE [LARGE SCALE GENOMIC DNA]</scope>
    <source>
        <strain evidence="3">wild</strain>
    </source>
</reference>
<protein>
    <submittedName>
        <fullName evidence="2">Uncharacterized protein</fullName>
    </submittedName>
</protein>
<feature type="compositionally biased region" description="Basic residues" evidence="1">
    <location>
        <begin position="100"/>
        <end position="122"/>
    </location>
</feature>
<accession>A0A6J8E1X5</accession>
<gene>
    <name evidence="2" type="ORF">MCOR_46871</name>
</gene>
<keyword evidence="3" id="KW-1185">Reference proteome</keyword>
<dbReference type="Proteomes" id="UP000507470">
    <property type="component" value="Unassembled WGS sequence"/>
</dbReference>